<comment type="function">
    <text evidence="8">Component of the pyruvate dehydrogenase (PDH) complex, that catalyzes the overall conversion of pyruvate to acetyl-CoA and CO(2).</text>
</comment>
<comment type="caution">
    <text evidence="14">The sequence shown here is derived from an EMBL/GenBank/DDBJ whole genome shotgun (WGS) entry which is preliminary data.</text>
</comment>
<evidence type="ECO:0000256" key="6">
    <source>
        <dbReference type="ARBA" id="ARBA00023317"/>
    </source>
</evidence>
<evidence type="ECO:0000256" key="1">
    <source>
        <dbReference type="ARBA" id="ARBA00001964"/>
    </source>
</evidence>
<keyword evidence="9" id="KW-0460">Magnesium</keyword>
<evidence type="ECO:0000256" key="8">
    <source>
        <dbReference type="PIRNR" id="PIRNR000156"/>
    </source>
</evidence>
<dbReference type="OrthoDB" id="9759664at2"/>
<dbReference type="PANTHER" id="PTHR43825">
    <property type="entry name" value="PYRUVATE DEHYDROGENASE E1 COMPONENT"/>
    <property type="match status" value="1"/>
</dbReference>
<dbReference type="SUPFAM" id="SSF52922">
    <property type="entry name" value="TK C-terminal domain-like"/>
    <property type="match status" value="1"/>
</dbReference>
<name>A0A4U6QKQ8_9ACTN</name>
<dbReference type="NCBIfam" id="TIGR00759">
    <property type="entry name" value="aceE"/>
    <property type="match status" value="1"/>
</dbReference>
<keyword evidence="6 8" id="KW-0670">Pyruvate</keyword>
<dbReference type="Pfam" id="PF00456">
    <property type="entry name" value="Transketolase_N"/>
    <property type="match status" value="1"/>
</dbReference>
<dbReference type="EMBL" id="SZZH01000001">
    <property type="protein sequence ID" value="TKV61110.1"/>
    <property type="molecule type" value="Genomic_DNA"/>
</dbReference>
<dbReference type="CDD" id="cd02017">
    <property type="entry name" value="TPP_E1_EcPDC_like"/>
    <property type="match status" value="1"/>
</dbReference>
<feature type="domain" description="Transketolase-like C-terminal" evidence="13">
    <location>
        <begin position="756"/>
        <end position="890"/>
    </location>
</feature>
<dbReference type="InterPro" id="IPR041621">
    <property type="entry name" value="PDH_E1_M"/>
</dbReference>
<dbReference type="GO" id="GO:0000287">
    <property type="term" value="F:magnesium ion binding"/>
    <property type="evidence" value="ECO:0007669"/>
    <property type="project" value="UniProtKB-ARBA"/>
</dbReference>
<gene>
    <name evidence="14" type="primary">aceE</name>
    <name evidence="14" type="ORF">FDO65_05585</name>
</gene>
<dbReference type="RefSeq" id="WP_137448414.1">
    <property type="nucleotide sequence ID" value="NZ_SZZH01000001.1"/>
</dbReference>
<dbReference type="Pfam" id="PF17831">
    <property type="entry name" value="PDH_E1_M"/>
    <property type="match status" value="1"/>
</dbReference>
<reference evidence="14 15" key="1">
    <citation type="submission" date="2019-05" db="EMBL/GenBank/DDBJ databases">
        <title>Nakamurella sp. N5BH11, whole genome shotgun sequence.</title>
        <authorList>
            <person name="Tuo L."/>
        </authorList>
    </citation>
    <scope>NUCLEOTIDE SEQUENCE [LARGE SCALE GENOMIC DNA]</scope>
    <source>
        <strain evidence="14 15">N5BH11</strain>
    </source>
</reference>
<evidence type="ECO:0000313" key="14">
    <source>
        <dbReference type="EMBL" id="TKV61110.1"/>
    </source>
</evidence>
<comment type="catalytic activity">
    <reaction evidence="7 8">
        <text>N(6)-[(R)-lipoyl]-L-lysyl-[protein] + pyruvate + H(+) = N(6)-[(R)-S(8)-acetyldihydrolipoyl]-L-lysyl-[protein] + CO2</text>
        <dbReference type="Rhea" id="RHEA:19189"/>
        <dbReference type="Rhea" id="RHEA-COMP:10474"/>
        <dbReference type="Rhea" id="RHEA-COMP:10478"/>
        <dbReference type="ChEBI" id="CHEBI:15361"/>
        <dbReference type="ChEBI" id="CHEBI:15378"/>
        <dbReference type="ChEBI" id="CHEBI:16526"/>
        <dbReference type="ChEBI" id="CHEBI:83099"/>
        <dbReference type="ChEBI" id="CHEBI:83111"/>
        <dbReference type="EC" id="1.2.4.1"/>
    </reaction>
</comment>
<dbReference type="AlphaFoldDB" id="A0A4U6QKQ8"/>
<evidence type="ECO:0000256" key="7">
    <source>
        <dbReference type="ARBA" id="ARBA00051231"/>
    </source>
</evidence>
<dbReference type="Gene3D" id="3.40.50.920">
    <property type="match status" value="1"/>
</dbReference>
<dbReference type="PANTHER" id="PTHR43825:SF3">
    <property type="entry name" value="PYRUVATE DEHYDROGENASE E1 COMPONENT"/>
    <property type="match status" value="1"/>
</dbReference>
<evidence type="ECO:0000256" key="2">
    <source>
        <dbReference type="ARBA" id="ARBA00012281"/>
    </source>
</evidence>
<dbReference type="InterPro" id="IPR029061">
    <property type="entry name" value="THDP-binding"/>
</dbReference>
<keyword evidence="15" id="KW-1185">Reference proteome</keyword>
<dbReference type="InterPro" id="IPR004660">
    <property type="entry name" value="PDH_E1"/>
</dbReference>
<dbReference type="PIRSF" id="PIRSF000156">
    <property type="entry name" value="Pyruvate_dh_E1"/>
    <property type="match status" value="1"/>
</dbReference>
<dbReference type="EC" id="1.2.4.1" evidence="2 8"/>
<dbReference type="InterPro" id="IPR005474">
    <property type="entry name" value="Transketolase_N"/>
</dbReference>
<dbReference type="Gene3D" id="3.40.50.970">
    <property type="match status" value="2"/>
</dbReference>
<evidence type="ECO:0000256" key="10">
    <source>
        <dbReference type="SAM" id="MobiDB-lite"/>
    </source>
</evidence>
<evidence type="ECO:0000259" key="11">
    <source>
        <dbReference type="Pfam" id="PF00456"/>
    </source>
</evidence>
<dbReference type="InterPro" id="IPR009014">
    <property type="entry name" value="Transketo_C/PFOR_II"/>
</dbReference>
<evidence type="ECO:0000256" key="5">
    <source>
        <dbReference type="ARBA" id="ARBA00023052"/>
    </source>
</evidence>
<comment type="cofactor">
    <cofactor evidence="9">
        <name>Mg(2+)</name>
        <dbReference type="ChEBI" id="CHEBI:18420"/>
    </cofactor>
</comment>
<dbReference type="SUPFAM" id="SSF52518">
    <property type="entry name" value="Thiamin diphosphate-binding fold (THDP-binding)"/>
    <property type="match status" value="2"/>
</dbReference>
<evidence type="ECO:0000256" key="4">
    <source>
        <dbReference type="ARBA" id="ARBA00023002"/>
    </source>
</evidence>
<dbReference type="InterPro" id="IPR051157">
    <property type="entry name" value="PDH/Transketolase"/>
</dbReference>
<evidence type="ECO:0000259" key="13">
    <source>
        <dbReference type="Pfam" id="PF22613"/>
    </source>
</evidence>
<keyword evidence="4 8" id="KW-0560">Oxidoreductase</keyword>
<proteinExistence type="predicted"/>
<evidence type="ECO:0000313" key="15">
    <source>
        <dbReference type="Proteomes" id="UP000306985"/>
    </source>
</evidence>
<evidence type="ECO:0000259" key="12">
    <source>
        <dbReference type="Pfam" id="PF17831"/>
    </source>
</evidence>
<feature type="domain" description="Transketolase N-terminal" evidence="11">
    <location>
        <begin position="170"/>
        <end position="335"/>
    </location>
</feature>
<sequence length="938" mass="104251">MPHPAGQPRTDRNRGAALSASVPEPRRMRLIKDGFAAQLTDVDPEETEEWLSSFDAMLDSGGTQRARYLMLRLLMRARESHVSLPPLTATDYINTIPTESEPFFPGDEDIERRYRRWIRWNAAIMVHRAQRPGIGVGGHISTYASSATLYEVGFNHFWRGKDHPGGGDQVFFQGHASPGMYARAFLEGRLSEHDLDGFRQEKSHPGGGIPSYPHPRLMPDFWEFPTVSMGLGPMNAIQQARVNRYLQHRGIKDTSEQHVWAFLGDGEMDEVESRGLVHVAAVDGLDNLTFVVNCNLQRLDGPVRGNGKIIQELESYFRGAGWNVIKVIWGRDWDSLLQSDRDGALVNLMNTTPDGDFQTYRANDGGYIRDHFFGRDPRTKQLVADLSDDDIWRLRRGGHDYRKVYSAYQAAMQHTGQPTVILVKTVKGFGLGPSFQGRNATHQMKKMTSQNLHEFRDSLQLPIPDSQLEDVYRPPYYNPGPKSEEIQYMLDRRKRLGGFVPERRVTAKPLVLPGDKVYDVLKKGSGKQEIATTMAFVRLVRDLLKDKEIGNRVVPIIPDEARTFGMDSFFPTAKIYNPSGQLYTAVDANLMLAYKESEQGVILHEGINEAGSVATFTAASTSYATHGEPLIPMYIFYSMFGFQRTGDGFWAIGDQMGRGFVLGATAGRTTLTGEGLQHADGHSHLLAATMPHVVAYDPAYGYEIGHIVKDGLRRMYGGSEDFPHGENIFYYLTLYNEPYQQPAEPEGIDIDGLLKGMYKLAPASDTDGKARAQLLASGVGLRWALEAQELLANDWNVAADVWSVTSWTELRRDAEAIERARLLDPAGDVGTPYVTQALVDEPGPVLATSDWQRAVQNQIAPWVPTDFTALGADGFGFSDTRQAARRHFLIDGPSLVVATLAALERRGEYREGAAAEAAEKYELSNVLAGRSGNAGGDS</sequence>
<feature type="binding site" evidence="9">
    <location>
        <position position="297"/>
    </location>
    <ligand>
        <name>Mg(2+)</name>
        <dbReference type="ChEBI" id="CHEBI:18420"/>
    </ligand>
</feature>
<keyword evidence="5 8" id="KW-0786">Thiamine pyrophosphate</keyword>
<feature type="domain" description="Pyruvate dehydrogenase E1 component middle" evidence="12">
    <location>
        <begin position="515"/>
        <end position="742"/>
    </location>
</feature>
<dbReference type="InterPro" id="IPR055152">
    <property type="entry name" value="Transketolase-like_C_2"/>
</dbReference>
<protein>
    <recommendedName>
        <fullName evidence="3 8">Pyruvate dehydrogenase E1 component</fullName>
        <ecNumber evidence="2 8">1.2.4.1</ecNumber>
    </recommendedName>
</protein>
<feature type="binding site" evidence="9">
    <location>
        <position position="265"/>
    </location>
    <ligand>
        <name>Mg(2+)</name>
        <dbReference type="ChEBI" id="CHEBI:18420"/>
    </ligand>
</feature>
<dbReference type="FunFam" id="3.40.50.970:FF:000011">
    <property type="entry name" value="Pyruvate dehydrogenase E1 component"/>
    <property type="match status" value="1"/>
</dbReference>
<evidence type="ECO:0000256" key="9">
    <source>
        <dbReference type="PIRSR" id="PIRSR000156-1"/>
    </source>
</evidence>
<comment type="cofactor">
    <cofactor evidence="1 8">
        <name>thiamine diphosphate</name>
        <dbReference type="ChEBI" id="CHEBI:58937"/>
    </cofactor>
</comment>
<dbReference type="Pfam" id="PF22613">
    <property type="entry name" value="Transketolase_C_1"/>
    <property type="match status" value="1"/>
</dbReference>
<evidence type="ECO:0000256" key="3">
    <source>
        <dbReference type="ARBA" id="ARBA00017172"/>
    </source>
</evidence>
<dbReference type="GO" id="GO:0004739">
    <property type="term" value="F:pyruvate dehydrogenase (acetyl-transferring) activity"/>
    <property type="evidence" value="ECO:0007669"/>
    <property type="project" value="UniProtKB-EC"/>
</dbReference>
<feature type="region of interest" description="Disordered" evidence="10">
    <location>
        <begin position="1"/>
        <end position="23"/>
    </location>
</feature>
<feature type="binding site" evidence="9">
    <location>
        <position position="295"/>
    </location>
    <ligand>
        <name>Mg(2+)</name>
        <dbReference type="ChEBI" id="CHEBI:18420"/>
    </ligand>
</feature>
<dbReference type="Proteomes" id="UP000306985">
    <property type="component" value="Unassembled WGS sequence"/>
</dbReference>
<dbReference type="InterPro" id="IPR035807">
    <property type="entry name" value="PDC_E1_N"/>
</dbReference>
<organism evidence="14 15">
    <name type="scientific">Nakamurella flava</name>
    <dbReference type="NCBI Taxonomy" id="2576308"/>
    <lineage>
        <taxon>Bacteria</taxon>
        <taxon>Bacillati</taxon>
        <taxon>Actinomycetota</taxon>
        <taxon>Actinomycetes</taxon>
        <taxon>Nakamurellales</taxon>
        <taxon>Nakamurellaceae</taxon>
        <taxon>Nakamurella</taxon>
    </lineage>
</organism>
<keyword evidence="9" id="KW-0479">Metal-binding</keyword>
<accession>A0A4U6QKQ8</accession>